<keyword evidence="1" id="KW-0808">Transferase</keyword>
<gene>
    <name evidence="1" type="ORF">ACFPP7_13685</name>
</gene>
<keyword evidence="2" id="KW-1185">Reference proteome</keyword>
<dbReference type="Proteomes" id="UP001596084">
    <property type="component" value="Unassembled WGS sequence"/>
</dbReference>
<dbReference type="PANTHER" id="PTHR48228">
    <property type="entry name" value="SUCCINYL-COA--D-CITRAMALATE COA-TRANSFERASE"/>
    <property type="match status" value="1"/>
</dbReference>
<name>A0ABW0QB13_9BURK</name>
<reference evidence="2" key="1">
    <citation type="journal article" date="2019" name="Int. J. Syst. Evol. Microbiol.">
        <title>The Global Catalogue of Microorganisms (GCM) 10K type strain sequencing project: providing services to taxonomists for standard genome sequencing and annotation.</title>
        <authorList>
            <consortium name="The Broad Institute Genomics Platform"/>
            <consortium name="The Broad Institute Genome Sequencing Center for Infectious Disease"/>
            <person name="Wu L."/>
            <person name="Ma J."/>
        </authorList>
    </citation>
    <scope>NUCLEOTIDE SEQUENCE [LARGE SCALE GENOMIC DNA]</scope>
    <source>
        <strain evidence="2">CGMCC 4.7277</strain>
    </source>
</reference>
<dbReference type="InterPro" id="IPR050509">
    <property type="entry name" value="CoA-transferase_III"/>
</dbReference>
<organism evidence="1 2">
    <name type="scientific">Polaromonas jejuensis</name>
    <dbReference type="NCBI Taxonomy" id="457502"/>
    <lineage>
        <taxon>Bacteria</taxon>
        <taxon>Pseudomonadati</taxon>
        <taxon>Pseudomonadota</taxon>
        <taxon>Betaproteobacteria</taxon>
        <taxon>Burkholderiales</taxon>
        <taxon>Comamonadaceae</taxon>
        <taxon>Polaromonas</taxon>
    </lineage>
</organism>
<sequence length="403" mass="42277">MRNPSASLARLSQRQGAPLAGVRVLDLTRLLPGPVCTLHLADLGAEVIKVEDTGAGDYAAEAVRTLVNRNKRGIRIDLKQPEGVATLLRLCEQADVLVESFRPGVMDRLGVGYAAVAARNPRIVYCSLTGYGQTGPYKDAPGHDMNYCGWTGVADQIGAPGQPPALSNVPVADLLGGSLTAVMGILAALYDVARTGLGRHVDIAIADGLLAHAVIPLAAVNTQGKTAPAGASKLTGALPCYAMYATADGGHVAVAALEKKFWDGFCALIGRADLQALHAPSDPAQSDWVRAELQRVIGAHSLAWWTQTLQGSDCCVTPVLKLEDALASEHFLARGMVLPLAGAQEAQGPLGARQLACPVKMTGFEFAVRHPAPRQGEHTDEVLRGAGYSLDDIAALRRQDAVG</sequence>
<evidence type="ECO:0000313" key="2">
    <source>
        <dbReference type="Proteomes" id="UP001596084"/>
    </source>
</evidence>
<dbReference type="RefSeq" id="WP_068835835.1">
    <property type="nucleotide sequence ID" value="NZ_JBHSMX010000021.1"/>
</dbReference>
<dbReference type="Pfam" id="PF02515">
    <property type="entry name" value="CoA_transf_3"/>
    <property type="match status" value="1"/>
</dbReference>
<evidence type="ECO:0000313" key="1">
    <source>
        <dbReference type="EMBL" id="MFC5521955.1"/>
    </source>
</evidence>
<comment type="caution">
    <text evidence="1">The sequence shown here is derived from an EMBL/GenBank/DDBJ whole genome shotgun (WGS) entry which is preliminary data.</text>
</comment>
<accession>A0ABW0QB13</accession>
<dbReference type="EMBL" id="JBHSMX010000021">
    <property type="protein sequence ID" value="MFC5521955.1"/>
    <property type="molecule type" value="Genomic_DNA"/>
</dbReference>
<dbReference type="InterPro" id="IPR003673">
    <property type="entry name" value="CoA-Trfase_fam_III"/>
</dbReference>
<protein>
    <submittedName>
        <fullName evidence="1">CaiB/BaiF CoA transferase family protein</fullName>
    </submittedName>
</protein>
<dbReference type="Gene3D" id="3.30.1540.10">
    <property type="entry name" value="formyl-coa transferase, domain 3"/>
    <property type="match status" value="1"/>
</dbReference>
<dbReference type="PANTHER" id="PTHR48228:SF5">
    <property type="entry name" value="ALPHA-METHYLACYL-COA RACEMASE"/>
    <property type="match status" value="1"/>
</dbReference>
<dbReference type="Gene3D" id="3.40.50.10540">
    <property type="entry name" value="Crotonobetainyl-coa:carnitine coa-transferase, domain 1"/>
    <property type="match status" value="1"/>
</dbReference>
<proteinExistence type="predicted"/>
<dbReference type="InterPro" id="IPR023606">
    <property type="entry name" value="CoA-Trfase_III_dom_1_sf"/>
</dbReference>
<dbReference type="GO" id="GO:0016740">
    <property type="term" value="F:transferase activity"/>
    <property type="evidence" value="ECO:0007669"/>
    <property type="project" value="UniProtKB-KW"/>
</dbReference>
<dbReference type="SUPFAM" id="SSF89796">
    <property type="entry name" value="CoA-transferase family III (CaiB/BaiF)"/>
    <property type="match status" value="1"/>
</dbReference>
<dbReference type="InterPro" id="IPR044855">
    <property type="entry name" value="CoA-Trfase_III_dom3_sf"/>
</dbReference>